<dbReference type="EMBL" id="JANHOG010000264">
    <property type="protein sequence ID" value="KAJ3556175.1"/>
    <property type="molecule type" value="Genomic_DNA"/>
</dbReference>
<protein>
    <submittedName>
        <fullName evidence="1">Uncharacterized protein</fullName>
    </submittedName>
</protein>
<gene>
    <name evidence="1" type="ORF">NM688_g2171</name>
</gene>
<keyword evidence="2" id="KW-1185">Reference proteome</keyword>
<dbReference type="Proteomes" id="UP001148662">
    <property type="component" value="Unassembled WGS sequence"/>
</dbReference>
<evidence type="ECO:0000313" key="2">
    <source>
        <dbReference type="Proteomes" id="UP001148662"/>
    </source>
</evidence>
<proteinExistence type="predicted"/>
<sequence>MLYPRPLRSRSQPSGHRFVSGAHVSVRQEPFRRVLLRSHGTSADKRSMMDVSHWVYSCIPPDIDRSDANERSSMLRMAPEQRCGHLYIHGYPPTAFAQLPDDAMLPILLAILATPLALASPTANVGFFDPTANGGSWLDNAGDGLGEPMNVVISGLSSPGVLTDDGIINFARAIGFSTECLDIHLGAPQSANLGDGNGFVNQTIELRQDFGDPELGTCEESLTGGNHFRVFRQNGTQANSGALFLAVSKEEDIFESHTIAPDGYDQGRDALVQAAVGTTSFNGVTYSTTSETLEGVMVDGSTGVNHDIAIDGNAVLLTVQIDN</sequence>
<organism evidence="1 2">
    <name type="scientific">Phlebia brevispora</name>
    <dbReference type="NCBI Taxonomy" id="194682"/>
    <lineage>
        <taxon>Eukaryota</taxon>
        <taxon>Fungi</taxon>
        <taxon>Dikarya</taxon>
        <taxon>Basidiomycota</taxon>
        <taxon>Agaricomycotina</taxon>
        <taxon>Agaricomycetes</taxon>
        <taxon>Polyporales</taxon>
        <taxon>Meruliaceae</taxon>
        <taxon>Phlebia</taxon>
    </lineage>
</organism>
<evidence type="ECO:0000313" key="1">
    <source>
        <dbReference type="EMBL" id="KAJ3556175.1"/>
    </source>
</evidence>
<comment type="caution">
    <text evidence="1">The sequence shown here is derived from an EMBL/GenBank/DDBJ whole genome shotgun (WGS) entry which is preliminary data.</text>
</comment>
<reference evidence="1" key="1">
    <citation type="submission" date="2022-07" db="EMBL/GenBank/DDBJ databases">
        <title>Genome Sequence of Phlebia brevispora.</title>
        <authorList>
            <person name="Buettner E."/>
        </authorList>
    </citation>
    <scope>NUCLEOTIDE SEQUENCE</scope>
    <source>
        <strain evidence="1">MPL23</strain>
    </source>
</reference>
<accession>A0ACC1T9L0</accession>
<name>A0ACC1T9L0_9APHY</name>